<protein>
    <submittedName>
        <fullName evidence="1">Uncharacterized protein</fullName>
    </submittedName>
</protein>
<dbReference type="EMBL" id="OB796170">
    <property type="protein sequence ID" value="CAD7433137.1"/>
    <property type="molecule type" value="Genomic_DNA"/>
</dbReference>
<name>A0A7R9EH76_9NEOP</name>
<sequence length="82" mass="9713">MQRPLYLRIGSWRLVMKGVHLTGPLKISYSRHLDMGLEDRSFVSVHVAELSRNCSVPYLKTQSMWWTCRYRQLHASENEPQH</sequence>
<organism evidence="1">
    <name type="scientific">Timema monikensis</name>
    <dbReference type="NCBI Taxonomy" id="170555"/>
    <lineage>
        <taxon>Eukaryota</taxon>
        <taxon>Metazoa</taxon>
        <taxon>Ecdysozoa</taxon>
        <taxon>Arthropoda</taxon>
        <taxon>Hexapoda</taxon>
        <taxon>Insecta</taxon>
        <taxon>Pterygota</taxon>
        <taxon>Neoptera</taxon>
        <taxon>Polyneoptera</taxon>
        <taxon>Phasmatodea</taxon>
        <taxon>Timematodea</taxon>
        <taxon>Timematoidea</taxon>
        <taxon>Timematidae</taxon>
        <taxon>Timema</taxon>
    </lineage>
</organism>
<evidence type="ECO:0000313" key="1">
    <source>
        <dbReference type="EMBL" id="CAD7433137.1"/>
    </source>
</evidence>
<accession>A0A7R9EH76</accession>
<gene>
    <name evidence="1" type="ORF">TMSB3V08_LOCUS9823</name>
</gene>
<dbReference type="AlphaFoldDB" id="A0A7R9EH76"/>
<reference evidence="1" key="1">
    <citation type="submission" date="2020-11" db="EMBL/GenBank/DDBJ databases">
        <authorList>
            <person name="Tran Van P."/>
        </authorList>
    </citation>
    <scope>NUCLEOTIDE SEQUENCE</scope>
</reference>
<proteinExistence type="predicted"/>